<dbReference type="PANTHER" id="PTHR11575:SF24">
    <property type="entry name" value="5'-NUCLEOTIDASE"/>
    <property type="match status" value="1"/>
</dbReference>
<dbReference type="Proteomes" id="UP000739180">
    <property type="component" value="Unassembled WGS sequence"/>
</dbReference>
<evidence type="ECO:0000259" key="2">
    <source>
        <dbReference type="Pfam" id="PF02872"/>
    </source>
</evidence>
<protein>
    <submittedName>
        <fullName evidence="3">Bifunctional metallophosphatase/5'-nucleotidase</fullName>
    </submittedName>
</protein>
<dbReference type="PANTHER" id="PTHR11575">
    <property type="entry name" value="5'-NUCLEOTIDASE-RELATED"/>
    <property type="match status" value="1"/>
</dbReference>
<dbReference type="Pfam" id="PF02872">
    <property type="entry name" value="5_nucleotid_C"/>
    <property type="match status" value="1"/>
</dbReference>
<keyword evidence="1" id="KW-0547">Nucleotide-binding</keyword>
<dbReference type="InterPro" id="IPR036907">
    <property type="entry name" value="5'-Nucleotdase_C_sf"/>
</dbReference>
<evidence type="ECO:0000313" key="3">
    <source>
        <dbReference type="EMBL" id="TMW14840.1"/>
    </source>
</evidence>
<keyword evidence="1" id="KW-0732">Signal</keyword>
<organism evidence="3 4">
    <name type="scientific">Alloalcanivorax gelatiniphagus</name>
    <dbReference type="NCBI Taxonomy" id="1194167"/>
    <lineage>
        <taxon>Bacteria</taxon>
        <taxon>Pseudomonadati</taxon>
        <taxon>Pseudomonadota</taxon>
        <taxon>Gammaproteobacteria</taxon>
        <taxon>Oceanospirillales</taxon>
        <taxon>Alcanivoracaceae</taxon>
        <taxon>Alloalcanivorax</taxon>
    </lineage>
</organism>
<dbReference type="InterPro" id="IPR008334">
    <property type="entry name" value="5'-Nucleotdase_C"/>
</dbReference>
<comment type="caution">
    <text evidence="3">The sequence shown here is derived from an EMBL/GenBank/DDBJ whole genome shotgun (WGS) entry which is preliminary data.</text>
</comment>
<proteinExistence type="inferred from homology"/>
<dbReference type="PRINTS" id="PR01607">
    <property type="entry name" value="APYRASEFAMLY"/>
</dbReference>
<feature type="signal peptide" evidence="1">
    <location>
        <begin position="1"/>
        <end position="23"/>
    </location>
</feature>
<comment type="similarity">
    <text evidence="1">Belongs to the 5'-nucleotidase family.</text>
</comment>
<dbReference type="SUPFAM" id="SSF56300">
    <property type="entry name" value="Metallo-dependent phosphatases"/>
    <property type="match status" value="1"/>
</dbReference>
<dbReference type="RefSeq" id="WP_138770877.1">
    <property type="nucleotide sequence ID" value="NZ_JBHSSX010000054.1"/>
</dbReference>
<sequence length="681" mass="71232">MNTPTLGKLTAAMLAAFALTACGGDNDSHNNQTPPAQDTGFQLQLLHFADMDGATGALQNVRPFSAVLAALRATHPDHTLVLSSGDNYIPGPRYFAANDDAMNAVPGVAVAGNGRADIAMLNAMGLQASAVGNHDLDGGTGEFATIIGAEGNYSGAGFPYLSANLDFSADANLSGLVQQNGQPLNSIPNGLAGYGTLEVAGERIGVIGASTPSLGNITSTGDITVRPGSGGVPALAAELQPAVDALTEDGIDKIILLAHMQTIGIEKELATLLEGVDIIVAGGSNTLLADDNDRLLEGDSAADDYPLSFTSAANEPVLVVNTDGDYKYVGRLVVEFDDNGVLITNRLDASVNGAYAADDAMASQLQGTVNSDVDTIATALEEVLAERDGNILGRTSVYLDGRRGQVRTQETNLGNLTADANLWTARQYDATVQISIKNGGGIRDDIGYFSYPPGSTSEDELEFYPPAANQSAGKEEGDISQFDLEGSLRFNNSLTIGDVTARELYQLLEHGVAKVEGSAGQFPQVAGLRFSFDPARPGLRSQANGDDMDQPGERVRSLAVVDDSGAVIDTVVQNGELQGDPNRTFRLVTLSFLATENASNGLGGDGYPFDFPVENRIDLEDEAVSGPNQATFAAPGTEQDALAEYLIASFDASSPYAEAETDTDQDLRIQNLADRNDTVLP</sequence>
<dbReference type="InterPro" id="IPR029052">
    <property type="entry name" value="Metallo-depent_PP-like"/>
</dbReference>
<evidence type="ECO:0000313" key="4">
    <source>
        <dbReference type="Proteomes" id="UP000739180"/>
    </source>
</evidence>
<accession>A0ABY2XQ73</accession>
<feature type="domain" description="5'-Nucleotidase C-terminal" evidence="2">
    <location>
        <begin position="393"/>
        <end position="596"/>
    </location>
</feature>
<dbReference type="SUPFAM" id="SSF55816">
    <property type="entry name" value="5'-nucleotidase (syn. UDP-sugar hydrolase), C-terminal domain"/>
    <property type="match status" value="1"/>
</dbReference>
<dbReference type="Gene3D" id="3.60.21.10">
    <property type="match status" value="1"/>
</dbReference>
<keyword evidence="1" id="KW-0378">Hydrolase</keyword>
<reference evidence="3 4" key="1">
    <citation type="submission" date="2019-05" db="EMBL/GenBank/DDBJ databases">
        <title>Genome of Alcanivorax gelatiniphagus, an oil degrading marine bacteria.</title>
        <authorList>
            <person name="Kwon K.K."/>
        </authorList>
    </citation>
    <scope>NUCLEOTIDE SEQUENCE [LARGE SCALE GENOMIC DNA]</scope>
    <source>
        <strain evidence="3 4">MEBiC 08158</strain>
    </source>
</reference>
<evidence type="ECO:0000256" key="1">
    <source>
        <dbReference type="RuleBase" id="RU362119"/>
    </source>
</evidence>
<dbReference type="Gene3D" id="3.90.780.10">
    <property type="entry name" value="5'-Nucleotidase, C-terminal domain"/>
    <property type="match status" value="1"/>
</dbReference>
<feature type="chain" id="PRO_5044963454" evidence="1">
    <location>
        <begin position="24"/>
        <end position="681"/>
    </location>
</feature>
<dbReference type="InterPro" id="IPR006179">
    <property type="entry name" value="5_nucleotidase/apyrase"/>
</dbReference>
<keyword evidence="4" id="KW-1185">Reference proteome</keyword>
<gene>
    <name evidence="3" type="ORF">FGS76_01590</name>
</gene>
<name>A0ABY2XQ73_9GAMM</name>
<dbReference type="EMBL" id="VCQT01000009">
    <property type="protein sequence ID" value="TMW14840.1"/>
    <property type="molecule type" value="Genomic_DNA"/>
</dbReference>